<gene>
    <name evidence="1" type="ORF">N305_07667</name>
</gene>
<name>A0A093QAS8_9PASS</name>
<reference evidence="1 2" key="1">
    <citation type="submission" date="2014-06" db="EMBL/GenBank/DDBJ databases">
        <title>Genome evolution of avian class.</title>
        <authorList>
            <person name="Zhang G."/>
            <person name="Li C."/>
        </authorList>
    </citation>
    <scope>NUCLEOTIDE SEQUENCE [LARGE SCALE GENOMIC DNA]</scope>
    <source>
        <strain evidence="1">BGI_N305</strain>
    </source>
</reference>
<sequence>LRQREEPQPRLRIADAPLLQLLVGHVLLGVGIKEDLEGSVLVAGLGKGLARVLIQAPSLLGRLQGDVVATRWVNDASRGHLHLHELHGLFVRDQALLHGLEEGDLLARERVFVARHGPLRVLQLLVDVRADDSLPDSLVHTELLVVHGVDDEARGSLGLQQGQGYPWHHNVLLHGLVNAHPLVRRLEHDPPDAARAVEVLPDRVHVQDLLRRDGSLQHLLEQGPVDDARFHQVVSTDAASQGRELDGGPLLHFLL</sequence>
<keyword evidence="2" id="KW-1185">Reference proteome</keyword>
<proteinExistence type="predicted"/>
<accession>A0A093QAS8</accession>
<evidence type="ECO:0000313" key="2">
    <source>
        <dbReference type="Proteomes" id="UP000053258"/>
    </source>
</evidence>
<evidence type="ECO:0000313" key="1">
    <source>
        <dbReference type="EMBL" id="KFW83535.1"/>
    </source>
</evidence>
<dbReference type="EMBL" id="KL671770">
    <property type="protein sequence ID" value="KFW83535.1"/>
    <property type="molecule type" value="Genomic_DNA"/>
</dbReference>
<feature type="non-terminal residue" evidence="1">
    <location>
        <position position="255"/>
    </location>
</feature>
<dbReference type="AlphaFoldDB" id="A0A093QAS8"/>
<organism evidence="1 2">
    <name type="scientific">Manacus vitellinus</name>
    <name type="common">golden-collared manakin</name>
    <dbReference type="NCBI Taxonomy" id="328815"/>
    <lineage>
        <taxon>Eukaryota</taxon>
        <taxon>Metazoa</taxon>
        <taxon>Chordata</taxon>
        <taxon>Craniata</taxon>
        <taxon>Vertebrata</taxon>
        <taxon>Euteleostomi</taxon>
        <taxon>Archelosauria</taxon>
        <taxon>Archosauria</taxon>
        <taxon>Dinosauria</taxon>
        <taxon>Saurischia</taxon>
        <taxon>Theropoda</taxon>
        <taxon>Coelurosauria</taxon>
        <taxon>Aves</taxon>
        <taxon>Neognathae</taxon>
        <taxon>Neoaves</taxon>
        <taxon>Telluraves</taxon>
        <taxon>Australaves</taxon>
        <taxon>Passeriformes</taxon>
        <taxon>Pipridae</taxon>
        <taxon>Manacus</taxon>
    </lineage>
</organism>
<dbReference type="Proteomes" id="UP000053258">
    <property type="component" value="Unassembled WGS sequence"/>
</dbReference>
<feature type="non-terminal residue" evidence="1">
    <location>
        <position position="1"/>
    </location>
</feature>
<protein>
    <submittedName>
        <fullName evidence="1">Uncharacterized protein</fullName>
    </submittedName>
</protein>